<reference evidence="2 3" key="1">
    <citation type="submission" date="2021-03" db="EMBL/GenBank/DDBJ databases">
        <title>Leishmania (Mundinia) martiniquensis Genome sequencing and assembly.</title>
        <authorList>
            <person name="Almutairi H."/>
            <person name="Gatherer D."/>
        </authorList>
    </citation>
    <scope>NUCLEOTIDE SEQUENCE [LARGE SCALE GENOMIC DNA]</scope>
    <source>
        <strain evidence="2">LSCM1</strain>
    </source>
</reference>
<feature type="region of interest" description="Disordered" evidence="1">
    <location>
        <begin position="194"/>
        <end position="226"/>
    </location>
</feature>
<dbReference type="GO" id="GO:0034058">
    <property type="term" value="P:endosomal vesicle fusion"/>
    <property type="evidence" value="ECO:0007669"/>
    <property type="project" value="TreeGrafter"/>
</dbReference>
<proteinExistence type="predicted"/>
<dbReference type="KEGG" id="lmat:92516176"/>
<dbReference type="PANTHER" id="PTHR12894">
    <property type="entry name" value="CNH DOMAIN CONTAINING"/>
    <property type="match status" value="1"/>
</dbReference>
<feature type="compositionally biased region" description="Polar residues" evidence="1">
    <location>
        <begin position="201"/>
        <end position="219"/>
    </location>
</feature>
<organism evidence="2 3">
    <name type="scientific">Leishmania martiniquensis</name>
    <dbReference type="NCBI Taxonomy" id="1580590"/>
    <lineage>
        <taxon>Eukaryota</taxon>
        <taxon>Discoba</taxon>
        <taxon>Euglenozoa</taxon>
        <taxon>Kinetoplastea</taxon>
        <taxon>Metakinetoplastina</taxon>
        <taxon>Trypanosomatida</taxon>
        <taxon>Trypanosomatidae</taxon>
        <taxon>Leishmaniinae</taxon>
        <taxon>Leishmania</taxon>
    </lineage>
</organism>
<dbReference type="GeneID" id="92516176"/>
<dbReference type="AlphaFoldDB" id="A0A836KM28"/>
<dbReference type="GO" id="GO:0006914">
    <property type="term" value="P:autophagy"/>
    <property type="evidence" value="ECO:0007669"/>
    <property type="project" value="TreeGrafter"/>
</dbReference>
<accession>A0A836KM28</accession>
<dbReference type="EMBL" id="JAFEUZ010000019">
    <property type="protein sequence ID" value="KAG5480529.1"/>
    <property type="molecule type" value="Genomic_DNA"/>
</dbReference>
<evidence type="ECO:0000256" key="1">
    <source>
        <dbReference type="SAM" id="MobiDB-lite"/>
    </source>
</evidence>
<dbReference type="GO" id="GO:0005737">
    <property type="term" value="C:cytoplasm"/>
    <property type="evidence" value="ECO:0007669"/>
    <property type="project" value="TreeGrafter"/>
</dbReference>
<gene>
    <name evidence="2" type="ORF">LSCM1_06232</name>
</gene>
<sequence length="1271" mass="132336">MPAVRTLLRLFDLDETDGKITALDSYGTNTHLGTSCGQLIRLSISSAPSNRSRTATSVFVAPERASPISGVTPSAEAVGAAPGLSPTDATAVFTTVVRRCTVSASGAAVQQLQHSRSQRLLFVLCGGHLQLLHADTYAVLSTIAAEVASFSVAPPLSLVGAGAGVSVSGDTSGLPMVGASSYTHMRVRTGRLTLGDDDNAMQHSRTTSHLRTPSEGSHASSSVRTTRSTLVATLSASQMGSTLSNGGNLHQYHGNPHHNSREGRGSTAAAFCASSFSSAGKAHVVCVAEKQKKELTVYVIDRVSTSASGATSNLLSYANEVAEDGGVGGSGTVTAPTTRSAPPPPRVVLRQRYVLPEPAQCVLMCSPAPSMRRGPVLPPATAAGTLSGDGAPLLAGSVEAGLSVCVGMRREVSLLSLLGGSPWCILRLDGCRPPLLSVGSDHNTFLVRTQAPNTVMEVGVPPAAATAGCVRDGDAGWRAGSAAVAGASPILLRASSAITSAGTSSAAPAAALRVKDDDLVMGDVFQADAAVELVLARFPHVFLFTAHHCDVISHLEDDTGATSKSQRVPLPGIRYGALRGHGMSVCVASDRTVWMLQLNPLRVQLAEMVSGGNIEGAFQLLAFHRRRAAATARSAVSALEADDALRAVESDLYRMVGFAALHRGEVADAIRFLRNHADPREVLLELPDCIPPASGTPAAQSSGAGVPAQSAGLDVYVLDHIVIVSSADAYDELLRQSSTASCTEASAAHDTVTTPSSSYWEGWHGPCVYNSFAGKAAEAWRVAFSAAPSPSSIACGTAEEFVASRFDLLKAEIRAWFSEALQEPVGSASAIPGAAAAFLNGTRTSSDRESMECSGTLPSLATATTSLSLQPTLLAAHRRSMEYASLVLAWEAKDYRMAHWVVAKLSQALRLEDCAEMLRHLREFRLLAVLQFRLGHGEACRATLRNVVSVSAMLQRRFGHAAAQTTSVASQLSHWRQCMSTQPTQKRCRAAAVPWPTCGGGLLMLPSLADVARVTQTLFEIEAPVSVASDASASEVLLDRIVAYYAPPHSPTATVSAAAAAAGNGEAAYCELRFSTCDAGVPRLLSFPHVGPLLSAVVEATGSAPALPHAAVQIRDGAATECGPAASGRGVTRVMPSALTAFFYLVEKLDVAGVKQLLSLQPRLAQLRDEEGGTALHVAMSQLALLCPARTCGADVSHPQAPTMAAWQMPLLQLLCALCGLLVHFGCPAGVLNRYGWSCLDVAAVACAGNTTAFDMVTSALLAAVEARAVT</sequence>
<evidence type="ECO:0008006" key="4">
    <source>
        <dbReference type="Google" id="ProtNLM"/>
    </source>
</evidence>
<comment type="caution">
    <text evidence="2">The sequence shown here is derived from an EMBL/GenBank/DDBJ whole genome shotgun (WGS) entry which is preliminary data.</text>
</comment>
<keyword evidence="3" id="KW-1185">Reference proteome</keyword>
<name>A0A836KM28_9TRYP</name>
<dbReference type="Proteomes" id="UP000673552">
    <property type="component" value="Chromosome 19"/>
</dbReference>
<evidence type="ECO:0000313" key="3">
    <source>
        <dbReference type="Proteomes" id="UP000673552"/>
    </source>
</evidence>
<protein>
    <recommendedName>
        <fullName evidence="4">CNH domain-containing protein</fullName>
    </recommendedName>
</protein>
<dbReference type="PANTHER" id="PTHR12894:SF46">
    <property type="entry name" value="CNH DOMAIN-CONTAINING PROTEIN"/>
    <property type="match status" value="1"/>
</dbReference>
<dbReference type="GO" id="GO:0016020">
    <property type="term" value="C:membrane"/>
    <property type="evidence" value="ECO:0007669"/>
    <property type="project" value="TreeGrafter"/>
</dbReference>
<dbReference type="InterPro" id="IPR032914">
    <property type="entry name" value="Vam6/VPS39/TRAP1"/>
</dbReference>
<evidence type="ECO:0000313" key="2">
    <source>
        <dbReference type="EMBL" id="KAG5480529.1"/>
    </source>
</evidence>
<dbReference type="SMR" id="A0A836KM28"/>
<dbReference type="RefSeq" id="XP_067179293.1">
    <property type="nucleotide sequence ID" value="XM_067323664.1"/>
</dbReference>
<dbReference type="OrthoDB" id="265952at2759"/>